<dbReference type="Pfam" id="PF00307">
    <property type="entry name" value="CH"/>
    <property type="match status" value="1"/>
</dbReference>
<dbReference type="OrthoDB" id="10017054at2759"/>
<evidence type="ECO:0000256" key="2">
    <source>
        <dbReference type="ARBA" id="ARBA00023203"/>
    </source>
</evidence>
<protein>
    <submittedName>
        <fullName evidence="4">Calponin homology domain-containing protein</fullName>
    </submittedName>
</protein>
<feature type="domain" description="Calponin-homology (CH)" evidence="3">
    <location>
        <begin position="9"/>
        <end position="98"/>
    </location>
</feature>
<dbReference type="PANTHER" id="PTHR11915">
    <property type="entry name" value="SPECTRIN/FILAMIN RELATED CYTOSKELETAL PROTEIN"/>
    <property type="match status" value="1"/>
</dbReference>
<keyword evidence="1" id="KW-0677">Repeat</keyword>
<sequence>RKLACMFEEVQKKTFTKWVNIQLRDTGLAVETLEYDLRDGKVLLALLYTLARLPIPPSERGTMRIHRLANVGNALQFLERKLGGPLMNVGAEDIVDGN</sequence>
<gene>
    <name evidence="4" type="ORF">SYNPS1DRAFT_2532</name>
</gene>
<accession>A0A4P9Z453</accession>
<keyword evidence="2" id="KW-0009">Actin-binding</keyword>
<proteinExistence type="predicted"/>
<reference evidence="5" key="1">
    <citation type="journal article" date="2018" name="Nat. Microbiol.">
        <title>Leveraging single-cell genomics to expand the fungal tree of life.</title>
        <authorList>
            <person name="Ahrendt S.R."/>
            <person name="Quandt C.A."/>
            <person name="Ciobanu D."/>
            <person name="Clum A."/>
            <person name="Salamov A."/>
            <person name="Andreopoulos B."/>
            <person name="Cheng J.F."/>
            <person name="Woyke T."/>
            <person name="Pelin A."/>
            <person name="Henrissat B."/>
            <person name="Reynolds N.K."/>
            <person name="Benny G.L."/>
            <person name="Smith M.E."/>
            <person name="James T.Y."/>
            <person name="Grigoriev I.V."/>
        </authorList>
    </citation>
    <scope>NUCLEOTIDE SEQUENCE [LARGE SCALE GENOMIC DNA]</scope>
    <source>
        <strain evidence="5">Benny S71-1</strain>
    </source>
</reference>
<dbReference type="Proteomes" id="UP000278143">
    <property type="component" value="Unassembled WGS sequence"/>
</dbReference>
<name>A0A4P9Z453_9FUNG</name>
<evidence type="ECO:0000256" key="1">
    <source>
        <dbReference type="ARBA" id="ARBA00022737"/>
    </source>
</evidence>
<dbReference type="GO" id="GO:0003779">
    <property type="term" value="F:actin binding"/>
    <property type="evidence" value="ECO:0007669"/>
    <property type="project" value="UniProtKB-KW"/>
</dbReference>
<organism evidence="4 5">
    <name type="scientific">Syncephalis pseudoplumigaleata</name>
    <dbReference type="NCBI Taxonomy" id="1712513"/>
    <lineage>
        <taxon>Eukaryota</taxon>
        <taxon>Fungi</taxon>
        <taxon>Fungi incertae sedis</taxon>
        <taxon>Zoopagomycota</taxon>
        <taxon>Zoopagomycotina</taxon>
        <taxon>Zoopagomycetes</taxon>
        <taxon>Zoopagales</taxon>
        <taxon>Piptocephalidaceae</taxon>
        <taxon>Syncephalis</taxon>
    </lineage>
</organism>
<dbReference type="PROSITE" id="PS00019">
    <property type="entry name" value="ACTININ_1"/>
    <property type="match status" value="1"/>
</dbReference>
<feature type="non-terminal residue" evidence="4">
    <location>
        <position position="98"/>
    </location>
</feature>
<feature type="non-terminal residue" evidence="4">
    <location>
        <position position="1"/>
    </location>
</feature>
<dbReference type="EMBL" id="KZ989324">
    <property type="protein sequence ID" value="RKP26832.1"/>
    <property type="molecule type" value="Genomic_DNA"/>
</dbReference>
<dbReference type="SUPFAM" id="SSF47576">
    <property type="entry name" value="Calponin-homology domain, CH-domain"/>
    <property type="match status" value="1"/>
</dbReference>
<evidence type="ECO:0000313" key="4">
    <source>
        <dbReference type="EMBL" id="RKP26832.1"/>
    </source>
</evidence>
<dbReference type="InterPro" id="IPR001715">
    <property type="entry name" value="CH_dom"/>
</dbReference>
<dbReference type="InterPro" id="IPR036872">
    <property type="entry name" value="CH_dom_sf"/>
</dbReference>
<dbReference type="AlphaFoldDB" id="A0A4P9Z453"/>
<evidence type="ECO:0000313" key="5">
    <source>
        <dbReference type="Proteomes" id="UP000278143"/>
    </source>
</evidence>
<evidence type="ECO:0000259" key="3">
    <source>
        <dbReference type="PROSITE" id="PS50021"/>
    </source>
</evidence>
<dbReference type="SMART" id="SM00033">
    <property type="entry name" value="CH"/>
    <property type="match status" value="1"/>
</dbReference>
<keyword evidence="5" id="KW-1185">Reference proteome</keyword>
<dbReference type="PROSITE" id="PS50021">
    <property type="entry name" value="CH"/>
    <property type="match status" value="1"/>
</dbReference>
<dbReference type="InterPro" id="IPR001589">
    <property type="entry name" value="Actinin_actin-bd_CS"/>
</dbReference>
<dbReference type="Gene3D" id="1.10.418.10">
    <property type="entry name" value="Calponin-like domain"/>
    <property type="match status" value="1"/>
</dbReference>